<dbReference type="InterPro" id="IPR036322">
    <property type="entry name" value="WD40_repeat_dom_sf"/>
</dbReference>
<gene>
    <name evidence="6" type="ORF">NESM_000678300</name>
</gene>
<dbReference type="EMBL" id="JAECZO010000101">
    <property type="protein sequence ID" value="KAK7197313.1"/>
    <property type="molecule type" value="Genomic_DNA"/>
</dbReference>
<keyword evidence="2 5" id="KW-0853">WD repeat</keyword>
<evidence type="ECO:0000256" key="4">
    <source>
        <dbReference type="ARBA" id="ARBA00023242"/>
    </source>
</evidence>
<dbReference type="Pfam" id="PF00400">
    <property type="entry name" value="WD40"/>
    <property type="match status" value="2"/>
</dbReference>
<evidence type="ECO:0000256" key="3">
    <source>
        <dbReference type="ARBA" id="ARBA00022737"/>
    </source>
</evidence>
<dbReference type="GO" id="GO:0005730">
    <property type="term" value="C:nucleolus"/>
    <property type="evidence" value="ECO:0007669"/>
    <property type="project" value="TreeGrafter"/>
</dbReference>
<dbReference type="SUPFAM" id="SSF50978">
    <property type="entry name" value="WD40 repeat-like"/>
    <property type="match status" value="1"/>
</dbReference>
<dbReference type="PANTHER" id="PTHR19848:SF0">
    <property type="entry name" value="NOTCHLESS PROTEIN HOMOLOG 1"/>
    <property type="match status" value="1"/>
</dbReference>
<keyword evidence="4" id="KW-0539">Nucleus</keyword>
<organism evidence="6 7">
    <name type="scientific">Novymonas esmeraldas</name>
    <dbReference type="NCBI Taxonomy" id="1808958"/>
    <lineage>
        <taxon>Eukaryota</taxon>
        <taxon>Discoba</taxon>
        <taxon>Euglenozoa</taxon>
        <taxon>Kinetoplastea</taxon>
        <taxon>Metakinetoplastina</taxon>
        <taxon>Trypanosomatida</taxon>
        <taxon>Trypanosomatidae</taxon>
        <taxon>Novymonas</taxon>
    </lineage>
</organism>
<accession>A0AAW0EX21</accession>
<sequence>MQEIIDTVNRYTLRGAASRDRPTPGFAARQFLCSLLLRRQLDSIRLSTIADYMFSTEALIVVSRGGIQTISCEGSALWPLCAVPNASTSEISGVAVTPRGTLVCSSNGICYLEGETPNVAENRVPDSFAQNVLCISCTPDGDYIATGGGTASITVWSSALEPLHHFAGHTDWVRCVRFARGTSPALQLFSTGDDGVICQWDVLAGSLISRVNYSCEDSIQFFEVNYYSGLIAIASNTNIIALYCPKSDNTTRAAGEDVLRLQPMALLLSAHNGTPTAGKFTDDSQWLASAAEDETITLTYLVDYTQYYRCNAFVTRRRCFSFMNIFNSICILAAPPTSSVIVVSACSSDGTVVQWVVDPRTGRSSYTKQLQLHLGPLLGMDLIPGDQLSSLLW</sequence>
<dbReference type="AlphaFoldDB" id="A0AAW0EX21"/>
<evidence type="ECO:0000256" key="1">
    <source>
        <dbReference type="ARBA" id="ARBA00004123"/>
    </source>
</evidence>
<dbReference type="InterPro" id="IPR015943">
    <property type="entry name" value="WD40/YVTN_repeat-like_dom_sf"/>
</dbReference>
<comment type="subcellular location">
    <subcellularLocation>
        <location evidence="1">Nucleus</location>
    </subcellularLocation>
</comment>
<keyword evidence="3" id="KW-0677">Repeat</keyword>
<dbReference type="Proteomes" id="UP001430356">
    <property type="component" value="Unassembled WGS sequence"/>
</dbReference>
<evidence type="ECO:0000256" key="2">
    <source>
        <dbReference type="ARBA" id="ARBA00022574"/>
    </source>
</evidence>
<keyword evidence="7" id="KW-1185">Reference proteome</keyword>
<name>A0AAW0EX21_9TRYP</name>
<dbReference type="PROSITE" id="PS50082">
    <property type="entry name" value="WD_REPEATS_2"/>
    <property type="match status" value="1"/>
</dbReference>
<comment type="caution">
    <text evidence="6">The sequence shown here is derived from an EMBL/GenBank/DDBJ whole genome shotgun (WGS) entry which is preliminary data.</text>
</comment>
<dbReference type="GO" id="GO:0000027">
    <property type="term" value="P:ribosomal large subunit assembly"/>
    <property type="evidence" value="ECO:0007669"/>
    <property type="project" value="TreeGrafter"/>
</dbReference>
<feature type="repeat" description="WD" evidence="5">
    <location>
        <begin position="166"/>
        <end position="210"/>
    </location>
</feature>
<dbReference type="InterPro" id="IPR001680">
    <property type="entry name" value="WD40_rpt"/>
</dbReference>
<evidence type="ECO:0000313" key="7">
    <source>
        <dbReference type="Proteomes" id="UP001430356"/>
    </source>
</evidence>
<dbReference type="PANTHER" id="PTHR19848">
    <property type="entry name" value="WD40 REPEAT PROTEIN"/>
    <property type="match status" value="1"/>
</dbReference>
<proteinExistence type="predicted"/>
<protein>
    <submittedName>
        <fullName evidence="6">WD domain, G-beta repeat</fullName>
    </submittedName>
</protein>
<evidence type="ECO:0000313" key="6">
    <source>
        <dbReference type="EMBL" id="KAK7197313.1"/>
    </source>
</evidence>
<reference evidence="6 7" key="1">
    <citation type="journal article" date="2021" name="MBio">
        <title>A New Model Trypanosomatid, Novymonas esmeraldas: Genomic Perception of Its 'Candidatus Pandoraea novymonadis' Endosymbiont.</title>
        <authorList>
            <person name="Zakharova A."/>
            <person name="Saura A."/>
            <person name="Butenko A."/>
            <person name="Podesvova L."/>
            <person name="Warmusova S."/>
            <person name="Kostygov A.Y."/>
            <person name="Nenarokova A."/>
            <person name="Lukes J."/>
            <person name="Opperdoes F.R."/>
            <person name="Yurchenko V."/>
        </authorList>
    </citation>
    <scope>NUCLEOTIDE SEQUENCE [LARGE SCALE GENOMIC DNA]</scope>
    <source>
        <strain evidence="6 7">E262AT.01</strain>
    </source>
</reference>
<dbReference type="Gene3D" id="2.130.10.10">
    <property type="entry name" value="YVTN repeat-like/Quinoprotein amine dehydrogenase"/>
    <property type="match status" value="2"/>
</dbReference>
<dbReference type="SMART" id="SM00320">
    <property type="entry name" value="WD40"/>
    <property type="match status" value="4"/>
</dbReference>
<evidence type="ECO:0000256" key="5">
    <source>
        <dbReference type="PROSITE-ProRule" id="PRU00221"/>
    </source>
</evidence>